<organism evidence="1 2">
    <name type="scientific">Phyllostomus discolor</name>
    <name type="common">pale spear-nosed bat</name>
    <dbReference type="NCBI Taxonomy" id="89673"/>
    <lineage>
        <taxon>Eukaryota</taxon>
        <taxon>Metazoa</taxon>
        <taxon>Chordata</taxon>
        <taxon>Craniata</taxon>
        <taxon>Vertebrata</taxon>
        <taxon>Euteleostomi</taxon>
        <taxon>Mammalia</taxon>
        <taxon>Eutheria</taxon>
        <taxon>Laurasiatheria</taxon>
        <taxon>Chiroptera</taxon>
        <taxon>Yangochiroptera</taxon>
        <taxon>Phyllostomidae</taxon>
        <taxon>Phyllostominae</taxon>
        <taxon>Phyllostomus</taxon>
    </lineage>
</organism>
<evidence type="ECO:0000313" key="2">
    <source>
        <dbReference type="Proteomes" id="UP000664940"/>
    </source>
</evidence>
<name>A0A833YIY0_9CHIR</name>
<reference evidence="1 2" key="1">
    <citation type="journal article" date="2020" name="Nature">
        <title>Six reference-quality genomes reveal evolution of bat adaptations.</title>
        <authorList>
            <person name="Jebb D."/>
            <person name="Huang Z."/>
            <person name="Pippel M."/>
            <person name="Hughes G.M."/>
            <person name="Lavrichenko K."/>
            <person name="Devanna P."/>
            <person name="Winkler S."/>
            <person name="Jermiin L.S."/>
            <person name="Skirmuntt E.C."/>
            <person name="Katzourakis A."/>
            <person name="Burkitt-Gray L."/>
            <person name="Ray D.A."/>
            <person name="Sullivan K.A.M."/>
            <person name="Roscito J.G."/>
            <person name="Kirilenko B.M."/>
            <person name="Davalos L.M."/>
            <person name="Corthals A.P."/>
            <person name="Power M.L."/>
            <person name="Jones G."/>
            <person name="Ransome R.D."/>
            <person name="Dechmann D.K.N."/>
            <person name="Locatelli A.G."/>
            <person name="Puechmaille S.J."/>
            <person name="Fedrigo O."/>
            <person name="Jarvis E.D."/>
            <person name="Hiller M."/>
            <person name="Vernes S.C."/>
            <person name="Myers E.W."/>
            <person name="Teeling E.C."/>
        </authorList>
    </citation>
    <scope>NUCLEOTIDE SEQUENCE [LARGE SCALE GENOMIC DNA]</scope>
    <source>
        <strain evidence="1">Bat1K_MPI-CBG_1</strain>
    </source>
</reference>
<accession>A0A833YIY0</accession>
<evidence type="ECO:0000313" key="1">
    <source>
        <dbReference type="EMBL" id="KAF6075088.1"/>
    </source>
</evidence>
<dbReference type="EMBL" id="JABVXQ010000015">
    <property type="protein sequence ID" value="KAF6075088.1"/>
    <property type="molecule type" value="Genomic_DNA"/>
</dbReference>
<dbReference type="AlphaFoldDB" id="A0A833YIY0"/>
<gene>
    <name evidence="1" type="ORF">HJG60_009486</name>
</gene>
<comment type="caution">
    <text evidence="1">The sequence shown here is derived from an EMBL/GenBank/DDBJ whole genome shotgun (WGS) entry which is preliminary data.</text>
</comment>
<proteinExistence type="predicted"/>
<dbReference type="Proteomes" id="UP000664940">
    <property type="component" value="Unassembled WGS sequence"/>
</dbReference>
<protein>
    <submittedName>
        <fullName evidence="1">Uncharacterized protein</fullName>
    </submittedName>
</protein>
<sequence>MKCIKFPPYFLSSPTLSLHPVGSSPLRSDTTVLCTKMYTLSSFLPAPSPPPSPTSSLSPKEPRSGDFLLLYLQNCEFGTSPAADLTFGPLQGSEGHLHISRGGQLEAATGVSGQGHPSGTTGVEGHASLCLSVGCCDAGKWEWKGEVEGRRKTDEWLMGAEVAD</sequence>